<dbReference type="PANTHER" id="PTHR45458:SF1">
    <property type="entry name" value="SHORT CHAIN DEHYDROGENASE"/>
    <property type="match status" value="1"/>
</dbReference>
<dbReference type="GO" id="GO:0016616">
    <property type="term" value="F:oxidoreductase activity, acting on the CH-OH group of donors, NAD or NADP as acceptor"/>
    <property type="evidence" value="ECO:0007669"/>
    <property type="project" value="TreeGrafter"/>
</dbReference>
<reference evidence="1 2" key="1">
    <citation type="submission" date="2016-12" db="EMBL/GenBank/DDBJ databases">
        <title>The genomes of Aspergillus section Nigri reveals drivers in fungal speciation.</title>
        <authorList>
            <consortium name="DOE Joint Genome Institute"/>
            <person name="Vesth T.C."/>
            <person name="Nybo J."/>
            <person name="Theobald S."/>
            <person name="Brandl J."/>
            <person name="Frisvad J.C."/>
            <person name="Nielsen K.F."/>
            <person name="Lyhne E.K."/>
            <person name="Kogle M.E."/>
            <person name="Kuo A."/>
            <person name="Riley R."/>
            <person name="Clum A."/>
            <person name="Nolan M."/>
            <person name="Lipzen A."/>
            <person name="Salamov A."/>
            <person name="Henrissat B."/>
            <person name="Wiebenga A."/>
            <person name="De Vries R.P."/>
            <person name="Grigoriev I.V."/>
            <person name="Mortensen U.H."/>
            <person name="Andersen M.R."/>
            <person name="Baker S.E."/>
        </authorList>
    </citation>
    <scope>NUCLEOTIDE SEQUENCE [LARGE SCALE GENOMIC DNA]</scope>
    <source>
        <strain evidence="1 2">JOP 1030-1</strain>
    </source>
</reference>
<dbReference type="Pfam" id="PF00106">
    <property type="entry name" value="adh_short"/>
    <property type="match status" value="1"/>
</dbReference>
<dbReference type="Gene3D" id="3.40.50.720">
    <property type="entry name" value="NAD(P)-binding Rossmann-like Domain"/>
    <property type="match status" value="1"/>
</dbReference>
<dbReference type="GeneID" id="37074883"/>
<dbReference type="Proteomes" id="UP000248349">
    <property type="component" value="Unassembled WGS sequence"/>
</dbReference>
<accession>A0A318Z5I6</accession>
<organism evidence="1 2">
    <name type="scientific">Aspergillus saccharolyticus JOP 1030-1</name>
    <dbReference type="NCBI Taxonomy" id="1450539"/>
    <lineage>
        <taxon>Eukaryota</taxon>
        <taxon>Fungi</taxon>
        <taxon>Dikarya</taxon>
        <taxon>Ascomycota</taxon>
        <taxon>Pezizomycotina</taxon>
        <taxon>Eurotiomycetes</taxon>
        <taxon>Eurotiomycetidae</taxon>
        <taxon>Eurotiales</taxon>
        <taxon>Aspergillaceae</taxon>
        <taxon>Aspergillus</taxon>
        <taxon>Aspergillus subgen. Circumdati</taxon>
    </lineage>
</organism>
<dbReference type="CDD" id="cd05325">
    <property type="entry name" value="carb_red_sniffer_like_SDR_c"/>
    <property type="match status" value="1"/>
</dbReference>
<evidence type="ECO:0000313" key="2">
    <source>
        <dbReference type="Proteomes" id="UP000248349"/>
    </source>
</evidence>
<dbReference type="AlphaFoldDB" id="A0A318Z5I6"/>
<keyword evidence="2" id="KW-1185">Reference proteome</keyword>
<dbReference type="InterPro" id="IPR036291">
    <property type="entry name" value="NAD(P)-bd_dom_sf"/>
</dbReference>
<dbReference type="EMBL" id="KZ821251">
    <property type="protein sequence ID" value="PYH42565.1"/>
    <property type="molecule type" value="Genomic_DNA"/>
</dbReference>
<dbReference type="RefSeq" id="XP_025428547.1">
    <property type="nucleotide sequence ID" value="XM_025573655.1"/>
</dbReference>
<dbReference type="InterPro" id="IPR052184">
    <property type="entry name" value="SDR_enzymes"/>
</dbReference>
<evidence type="ECO:0000313" key="1">
    <source>
        <dbReference type="EMBL" id="PYH42565.1"/>
    </source>
</evidence>
<dbReference type="SUPFAM" id="SSF51735">
    <property type="entry name" value="NAD(P)-binding Rossmann-fold domains"/>
    <property type="match status" value="1"/>
</dbReference>
<sequence length="223" mass="24421">MTPKIVLIVGASRGIGRELVRQLSADSNLQIIATVRQQTDFGATNISYLVLDQSVPSSITQAASQVPEIDTLIINGAFGEEDQLLTCPDEKFDKYLDVNVKGPLRIVKAFLPALLARETRQIVLTSSLCGSLQKQSEFDHGSLGPYSLTKAAGNMMMIQLHHELRQEKFTLLSFHPGWVATDMGGSGGMPVETSVAGYVKVLKELKLKDHPQFIAWDGTIVPW</sequence>
<dbReference type="PRINTS" id="PR00081">
    <property type="entry name" value="GDHRDH"/>
</dbReference>
<dbReference type="InterPro" id="IPR002347">
    <property type="entry name" value="SDR_fam"/>
</dbReference>
<name>A0A318Z5I6_9EURO</name>
<dbReference type="OrthoDB" id="7289984at2759"/>
<gene>
    <name evidence="1" type="ORF">BP01DRAFT_346810</name>
</gene>
<dbReference type="PANTHER" id="PTHR45458">
    <property type="entry name" value="SHORT-CHAIN DEHYDROGENASE/REDUCTASE SDR"/>
    <property type="match status" value="1"/>
</dbReference>
<protein>
    <submittedName>
        <fullName evidence="1">NAD(P)-binding protein</fullName>
    </submittedName>
</protein>
<proteinExistence type="predicted"/>